<dbReference type="PIRSF" id="PIRSF029347">
    <property type="entry name" value="RecF"/>
    <property type="match status" value="1"/>
</dbReference>
<sequence>MIFSKLKIQNWKNFQHAEIDLYDRVFIVGPNASGKSNLLDVFRFLRDIARSGGGLQEAVKVRGGVTKIRCLAARSRPDIEIEVEIKDETKGQLLWKYGIGFTQTGGGVVKPKARLKYEKVWNDKKELVCERPSESDKDDKLLEYTYLEQPNSNAKFRDIADFFNSINYLHVVPQLLRDPDSFIGSGTKEDFYGRDLIERINKTNKKTREAFFRRIQQALKYAVPQFQDLGLVKDRMGIPHLEAIYRHWRAKGARQWEDQFSDGTLRFIGLFWALLDGNKPILLEEPELSLHSGIVTRLAEIISRLQQKKKFGNRQVILTTHSFDLLSNKGIAAEEVLMLVPGEEGTEIKNASHDKEVKVLLQSGMSVADVVIPATVPERVEQLSLQLDS</sequence>
<dbReference type="Pfam" id="PF13304">
    <property type="entry name" value="AAA_21"/>
    <property type="match status" value="1"/>
</dbReference>
<proteinExistence type="predicted"/>
<evidence type="ECO:0000313" key="2">
    <source>
        <dbReference type="EMBL" id="OGK04246.1"/>
    </source>
</evidence>
<dbReference type="GO" id="GO:0005524">
    <property type="term" value="F:ATP binding"/>
    <property type="evidence" value="ECO:0007669"/>
    <property type="project" value="InterPro"/>
</dbReference>
<dbReference type="InterPro" id="IPR027417">
    <property type="entry name" value="P-loop_NTPase"/>
</dbReference>
<dbReference type="InterPro" id="IPR014555">
    <property type="entry name" value="RecF-like"/>
</dbReference>
<name>A0A1F7FCR3_UNCRA</name>
<organism evidence="2 3">
    <name type="scientific">Candidatus Raymondbacteria bacterium RIFOXYD12_FULL_49_13</name>
    <dbReference type="NCBI Taxonomy" id="1817890"/>
    <lineage>
        <taxon>Bacteria</taxon>
        <taxon>Raymondiibacteriota</taxon>
    </lineage>
</organism>
<accession>A0A1F7FCR3</accession>
<dbReference type="AlphaFoldDB" id="A0A1F7FCR3"/>
<dbReference type="GO" id="GO:0016887">
    <property type="term" value="F:ATP hydrolysis activity"/>
    <property type="evidence" value="ECO:0007669"/>
    <property type="project" value="InterPro"/>
</dbReference>
<reference evidence="2 3" key="1">
    <citation type="journal article" date="2016" name="Nat. Commun.">
        <title>Thousands of microbial genomes shed light on interconnected biogeochemical processes in an aquifer system.</title>
        <authorList>
            <person name="Anantharaman K."/>
            <person name="Brown C.T."/>
            <person name="Hug L.A."/>
            <person name="Sharon I."/>
            <person name="Castelle C.J."/>
            <person name="Probst A.J."/>
            <person name="Thomas B.C."/>
            <person name="Singh A."/>
            <person name="Wilkins M.J."/>
            <person name="Karaoz U."/>
            <person name="Brodie E.L."/>
            <person name="Williams K.H."/>
            <person name="Hubbard S.S."/>
            <person name="Banfield J.F."/>
        </authorList>
    </citation>
    <scope>NUCLEOTIDE SEQUENCE [LARGE SCALE GENOMIC DNA]</scope>
</reference>
<dbReference type="Gene3D" id="3.40.50.300">
    <property type="entry name" value="P-loop containing nucleotide triphosphate hydrolases"/>
    <property type="match status" value="1"/>
</dbReference>
<dbReference type="PANTHER" id="PTHR32182">
    <property type="entry name" value="DNA REPLICATION AND REPAIR PROTEIN RECF"/>
    <property type="match status" value="1"/>
</dbReference>
<evidence type="ECO:0000313" key="3">
    <source>
        <dbReference type="Proteomes" id="UP000179243"/>
    </source>
</evidence>
<comment type="caution">
    <text evidence="2">The sequence shown here is derived from an EMBL/GenBank/DDBJ whole genome shotgun (WGS) entry which is preliminary data.</text>
</comment>
<gene>
    <name evidence="2" type="ORF">A2519_17960</name>
</gene>
<dbReference type="SUPFAM" id="SSF52540">
    <property type="entry name" value="P-loop containing nucleoside triphosphate hydrolases"/>
    <property type="match status" value="1"/>
</dbReference>
<protein>
    <recommendedName>
        <fullName evidence="1">ATPase AAA-type core domain-containing protein</fullName>
    </recommendedName>
</protein>
<dbReference type="PANTHER" id="PTHR32182:SF22">
    <property type="entry name" value="ATP-DEPENDENT ENDONUCLEASE, OLD FAMILY-RELATED"/>
    <property type="match status" value="1"/>
</dbReference>
<dbReference type="Proteomes" id="UP000179243">
    <property type="component" value="Unassembled WGS sequence"/>
</dbReference>
<feature type="domain" description="ATPase AAA-type core" evidence="1">
    <location>
        <begin position="26"/>
        <end position="326"/>
    </location>
</feature>
<evidence type="ECO:0000259" key="1">
    <source>
        <dbReference type="Pfam" id="PF13304"/>
    </source>
</evidence>
<dbReference type="EMBL" id="MFYX01000074">
    <property type="protein sequence ID" value="OGK04246.1"/>
    <property type="molecule type" value="Genomic_DNA"/>
</dbReference>
<dbReference type="GO" id="GO:0000731">
    <property type="term" value="P:DNA synthesis involved in DNA repair"/>
    <property type="evidence" value="ECO:0007669"/>
    <property type="project" value="TreeGrafter"/>
</dbReference>
<dbReference type="GO" id="GO:0006302">
    <property type="term" value="P:double-strand break repair"/>
    <property type="evidence" value="ECO:0007669"/>
    <property type="project" value="TreeGrafter"/>
</dbReference>
<dbReference type="InterPro" id="IPR003959">
    <property type="entry name" value="ATPase_AAA_core"/>
</dbReference>